<comment type="caution">
    <text evidence="1">The sequence shown here is derived from an EMBL/GenBank/DDBJ whole genome shotgun (WGS) entry which is preliminary data.</text>
</comment>
<evidence type="ECO:0000313" key="1">
    <source>
        <dbReference type="EMBL" id="MPC13664.1"/>
    </source>
</evidence>
<protein>
    <submittedName>
        <fullName evidence="1">Uncharacterized protein</fullName>
    </submittedName>
</protein>
<sequence length="86" mass="9138">MVASQLTGARLSVPSALLTPGSARLFSARWIQTALESRTSAAVTLASAIPCANLQPKHPHCLSHTWPSLPSSFVRELTNKGSIWVG</sequence>
<gene>
    <name evidence="1" type="ORF">E2C01_006406</name>
</gene>
<dbReference type="EMBL" id="VSRR010000297">
    <property type="protein sequence ID" value="MPC13664.1"/>
    <property type="molecule type" value="Genomic_DNA"/>
</dbReference>
<reference evidence="1 2" key="1">
    <citation type="submission" date="2019-05" db="EMBL/GenBank/DDBJ databases">
        <title>Another draft genome of Portunus trituberculatus and its Hox gene families provides insights of decapod evolution.</title>
        <authorList>
            <person name="Jeong J.-H."/>
            <person name="Song I."/>
            <person name="Kim S."/>
            <person name="Choi T."/>
            <person name="Kim D."/>
            <person name="Ryu S."/>
            <person name="Kim W."/>
        </authorList>
    </citation>
    <scope>NUCLEOTIDE SEQUENCE [LARGE SCALE GENOMIC DNA]</scope>
    <source>
        <tissue evidence="1">Muscle</tissue>
    </source>
</reference>
<dbReference type="AlphaFoldDB" id="A0A5B7CY44"/>
<proteinExistence type="predicted"/>
<dbReference type="Proteomes" id="UP000324222">
    <property type="component" value="Unassembled WGS sequence"/>
</dbReference>
<organism evidence="1 2">
    <name type="scientific">Portunus trituberculatus</name>
    <name type="common">Swimming crab</name>
    <name type="synonym">Neptunus trituberculatus</name>
    <dbReference type="NCBI Taxonomy" id="210409"/>
    <lineage>
        <taxon>Eukaryota</taxon>
        <taxon>Metazoa</taxon>
        <taxon>Ecdysozoa</taxon>
        <taxon>Arthropoda</taxon>
        <taxon>Crustacea</taxon>
        <taxon>Multicrustacea</taxon>
        <taxon>Malacostraca</taxon>
        <taxon>Eumalacostraca</taxon>
        <taxon>Eucarida</taxon>
        <taxon>Decapoda</taxon>
        <taxon>Pleocyemata</taxon>
        <taxon>Brachyura</taxon>
        <taxon>Eubrachyura</taxon>
        <taxon>Portunoidea</taxon>
        <taxon>Portunidae</taxon>
        <taxon>Portuninae</taxon>
        <taxon>Portunus</taxon>
    </lineage>
</organism>
<name>A0A5B7CY44_PORTR</name>
<evidence type="ECO:0000313" key="2">
    <source>
        <dbReference type="Proteomes" id="UP000324222"/>
    </source>
</evidence>
<keyword evidence="2" id="KW-1185">Reference proteome</keyword>
<accession>A0A5B7CY44</accession>